<dbReference type="InterPro" id="IPR036388">
    <property type="entry name" value="WH-like_DNA-bd_sf"/>
</dbReference>
<dbReference type="InterPro" id="IPR047640">
    <property type="entry name" value="RpiR-like"/>
</dbReference>
<dbReference type="InterPro" id="IPR000281">
    <property type="entry name" value="HTH_RpiR"/>
</dbReference>
<dbReference type="RefSeq" id="WP_134297558.1">
    <property type="nucleotide sequence ID" value="NZ_CP038013.1"/>
</dbReference>
<dbReference type="KEGG" id="sgq:SGLAD_v1c05720"/>
<accession>A0A4P7AHZ4</accession>
<dbReference type="Gene3D" id="3.40.50.10490">
    <property type="entry name" value="Glucose-6-phosphate isomerase like protein, domain 1"/>
    <property type="match status" value="1"/>
</dbReference>
<evidence type="ECO:0000313" key="2">
    <source>
        <dbReference type="EMBL" id="QBQ07771.1"/>
    </source>
</evidence>
<dbReference type="PANTHER" id="PTHR30514:SF1">
    <property type="entry name" value="HTH-TYPE TRANSCRIPTIONAL REGULATOR HEXR-RELATED"/>
    <property type="match status" value="1"/>
</dbReference>
<dbReference type="AlphaFoldDB" id="A0A4P7AHZ4"/>
<name>A0A4P7AHZ4_9MOLU</name>
<dbReference type="GO" id="GO:0003700">
    <property type="term" value="F:DNA-binding transcription factor activity"/>
    <property type="evidence" value="ECO:0007669"/>
    <property type="project" value="InterPro"/>
</dbReference>
<organism evidence="2 3">
    <name type="scientific">Spiroplasma gladiatoris</name>
    <dbReference type="NCBI Taxonomy" id="2143"/>
    <lineage>
        <taxon>Bacteria</taxon>
        <taxon>Bacillati</taxon>
        <taxon>Mycoplasmatota</taxon>
        <taxon>Mollicutes</taxon>
        <taxon>Entomoplasmatales</taxon>
        <taxon>Spiroplasmataceae</taxon>
        <taxon>Spiroplasma</taxon>
    </lineage>
</organism>
<sequence length="261" mass="30426">MELISRLEQLRSQKNTNSFIAKFILDNIFLVSNMSITNLSKETFVSPTTINRFCKTVGFEGYKEFQFELKKFSKLLCNKNSSSNEKLDDFNFSENIDILKNLLTVNINDIMEQLLQNKSKLKDIFFNIEQINLIGFGTNTIAQKYFAYLFSTLNDNIHIVYSSELDTNRFFIKQSKNKKAVNIVFSYTLNSSFYLDELIQISLDNKQKIVCLTGNDESKYLDKFDVVIFAYNSEINIKNRVNFLASEIFFTNALYLLIKEK</sequence>
<dbReference type="SUPFAM" id="SSF46689">
    <property type="entry name" value="Homeodomain-like"/>
    <property type="match status" value="1"/>
</dbReference>
<feature type="domain" description="HTH rpiR-type" evidence="1">
    <location>
        <begin position="1"/>
        <end position="76"/>
    </location>
</feature>
<dbReference type="GO" id="GO:0003677">
    <property type="term" value="F:DNA binding"/>
    <property type="evidence" value="ECO:0007669"/>
    <property type="project" value="InterPro"/>
</dbReference>
<evidence type="ECO:0000259" key="1">
    <source>
        <dbReference type="PROSITE" id="PS51071"/>
    </source>
</evidence>
<dbReference type="PROSITE" id="PS51071">
    <property type="entry name" value="HTH_RPIR"/>
    <property type="match status" value="1"/>
</dbReference>
<dbReference type="InterPro" id="IPR046348">
    <property type="entry name" value="SIS_dom_sf"/>
</dbReference>
<keyword evidence="3" id="KW-1185">Reference proteome</keyword>
<dbReference type="GO" id="GO:0097367">
    <property type="term" value="F:carbohydrate derivative binding"/>
    <property type="evidence" value="ECO:0007669"/>
    <property type="project" value="InterPro"/>
</dbReference>
<dbReference type="InterPro" id="IPR009057">
    <property type="entry name" value="Homeodomain-like_sf"/>
</dbReference>
<dbReference type="GO" id="GO:1901135">
    <property type="term" value="P:carbohydrate derivative metabolic process"/>
    <property type="evidence" value="ECO:0007669"/>
    <property type="project" value="InterPro"/>
</dbReference>
<gene>
    <name evidence="2" type="ORF">SGLAD_v1c05720</name>
</gene>
<dbReference type="SUPFAM" id="SSF53697">
    <property type="entry name" value="SIS domain"/>
    <property type="match status" value="1"/>
</dbReference>
<reference evidence="2 3" key="1">
    <citation type="submission" date="2019-03" db="EMBL/GenBank/DDBJ databases">
        <title>Complete genome sequence of Spiroplasma gladiatoris TG-1 (DSM 22552).</title>
        <authorList>
            <person name="Lin Y.-C."/>
            <person name="Chou L."/>
            <person name="Kuo C.-H."/>
        </authorList>
    </citation>
    <scope>NUCLEOTIDE SEQUENCE [LARGE SCALE GENOMIC DNA]</scope>
    <source>
        <strain evidence="2 3">TG-1</strain>
    </source>
</reference>
<dbReference type="Gene3D" id="1.10.10.10">
    <property type="entry name" value="Winged helix-like DNA-binding domain superfamily/Winged helix DNA-binding domain"/>
    <property type="match status" value="1"/>
</dbReference>
<dbReference type="Pfam" id="PF01418">
    <property type="entry name" value="HTH_6"/>
    <property type="match status" value="1"/>
</dbReference>
<dbReference type="Proteomes" id="UP000294309">
    <property type="component" value="Chromosome"/>
</dbReference>
<dbReference type="PANTHER" id="PTHR30514">
    <property type="entry name" value="GLUCOKINASE"/>
    <property type="match status" value="1"/>
</dbReference>
<dbReference type="OrthoDB" id="3684496at2"/>
<dbReference type="EMBL" id="CP038013">
    <property type="protein sequence ID" value="QBQ07771.1"/>
    <property type="molecule type" value="Genomic_DNA"/>
</dbReference>
<protein>
    <submittedName>
        <fullName evidence="2">MurR/RpiR family transcriptional regulator</fullName>
    </submittedName>
</protein>
<proteinExistence type="predicted"/>
<evidence type="ECO:0000313" key="3">
    <source>
        <dbReference type="Proteomes" id="UP000294309"/>
    </source>
</evidence>